<keyword evidence="6 7" id="KW-0472">Membrane</keyword>
<dbReference type="SMART" id="SM00382">
    <property type="entry name" value="AAA"/>
    <property type="match status" value="1"/>
</dbReference>
<proteinExistence type="predicted"/>
<feature type="domain" description="ABC transporter" evidence="8">
    <location>
        <begin position="357"/>
        <end position="593"/>
    </location>
</feature>
<dbReference type="PROSITE" id="PS50929">
    <property type="entry name" value="ABC_TM1F"/>
    <property type="match status" value="1"/>
</dbReference>
<feature type="transmembrane region" description="Helical" evidence="7">
    <location>
        <begin position="297"/>
        <end position="318"/>
    </location>
</feature>
<sequence>MAGFRRKKDDQTDTPKKKITKQDLKKSMRLFKYVKPYSGTFAIGFVFLLLSSVTSMVFPYLTGQLVDSANAEMLKEINTIALALLGVFAANAVFSYFRIYLFAIVTQKTLADLRQSTYNHLIKLPMNFFSERRVGELNSRIASDISLLQETLTTTIAELIRQVLTIIIGIALLSYISVKLTLLMLCLVPVVIVIAIIFGKHIKKLSKEAQSKVADSNTIVEETLQGITTVKAFANEFFENMRYSEKTNEIVGISLKGAKWRGAFASFIIFALFGSIVGVIWYGVILVNQNGLSVGDLFTFILYSVFVGASMGGIADLYSQLQKAIGATENLMEILDETPEEISDVQLTSINRVNGNVSFENVSFAYPSRSDIQVLKSMSFSANSGEQIAIVGPSGAGKSTITNLLLRFYNPNAGTISIDGKAIQDFPLSELRSQMSIVPQDVLLFGGTIKENIGYGKIGATDEEIIAAAKQANAHLFVEGFPEKYETIVGERGIQLSGGQRQRIAIARAILKNPSILILDEATSALDSESEKLVQEALETLMKGRTSIVIAHRLSTIRKANKILVLNEGKLVESGTHEELSNVENGIYQNLSNLQLEV</sequence>
<dbReference type="Gene3D" id="3.40.50.300">
    <property type="entry name" value="P-loop containing nucleotide triphosphate hydrolases"/>
    <property type="match status" value="1"/>
</dbReference>
<keyword evidence="4 10" id="KW-0067">ATP-binding</keyword>
<evidence type="ECO:0000313" key="11">
    <source>
        <dbReference type="Proteomes" id="UP000470771"/>
    </source>
</evidence>
<feature type="transmembrane region" description="Helical" evidence="7">
    <location>
        <begin position="182"/>
        <end position="202"/>
    </location>
</feature>
<evidence type="ECO:0000256" key="6">
    <source>
        <dbReference type="ARBA" id="ARBA00023136"/>
    </source>
</evidence>
<reference evidence="10 11" key="1">
    <citation type="submission" date="2019-12" db="EMBL/GenBank/DDBJ databases">
        <authorList>
            <person name="Zhao J."/>
        </authorList>
    </citation>
    <scope>NUCLEOTIDE SEQUENCE [LARGE SCALE GENOMIC DNA]</scope>
    <source>
        <strain evidence="10 11">S-15</strain>
    </source>
</reference>
<dbReference type="PANTHER" id="PTHR43394:SF1">
    <property type="entry name" value="ATP-BINDING CASSETTE SUB-FAMILY B MEMBER 10, MITOCHONDRIAL"/>
    <property type="match status" value="1"/>
</dbReference>
<dbReference type="SUPFAM" id="SSF52540">
    <property type="entry name" value="P-loop containing nucleoside triphosphate hydrolases"/>
    <property type="match status" value="1"/>
</dbReference>
<dbReference type="Pfam" id="PF00005">
    <property type="entry name" value="ABC_tran"/>
    <property type="match status" value="1"/>
</dbReference>
<evidence type="ECO:0000259" key="8">
    <source>
        <dbReference type="PROSITE" id="PS50893"/>
    </source>
</evidence>
<dbReference type="PANTHER" id="PTHR43394">
    <property type="entry name" value="ATP-DEPENDENT PERMEASE MDL1, MITOCHONDRIAL"/>
    <property type="match status" value="1"/>
</dbReference>
<evidence type="ECO:0000256" key="1">
    <source>
        <dbReference type="ARBA" id="ARBA00004651"/>
    </source>
</evidence>
<dbReference type="AlphaFoldDB" id="A0A6N9NJB6"/>
<dbReference type="EMBL" id="WWNE01000009">
    <property type="protein sequence ID" value="NBG66776.1"/>
    <property type="molecule type" value="Genomic_DNA"/>
</dbReference>
<feature type="domain" description="ABC transmembrane type-1" evidence="9">
    <location>
        <begin position="42"/>
        <end position="323"/>
    </location>
</feature>
<name>A0A6N9NJB6_9FLAO</name>
<evidence type="ECO:0000256" key="2">
    <source>
        <dbReference type="ARBA" id="ARBA00022692"/>
    </source>
</evidence>
<dbReference type="Gene3D" id="1.20.1560.10">
    <property type="entry name" value="ABC transporter type 1, transmembrane domain"/>
    <property type="match status" value="1"/>
</dbReference>
<dbReference type="CDD" id="cd03249">
    <property type="entry name" value="ABC_MTABC3_MDL1_MDL2"/>
    <property type="match status" value="1"/>
</dbReference>
<keyword evidence="11" id="KW-1185">Reference proteome</keyword>
<dbReference type="RefSeq" id="WP_160633733.1">
    <property type="nucleotide sequence ID" value="NZ_WWNE01000009.1"/>
</dbReference>
<feature type="transmembrane region" description="Helical" evidence="7">
    <location>
        <begin position="37"/>
        <end position="60"/>
    </location>
</feature>
<comment type="caution">
    <text evidence="10">The sequence shown here is derived from an EMBL/GenBank/DDBJ whole genome shotgun (WGS) entry which is preliminary data.</text>
</comment>
<dbReference type="InterPro" id="IPR039421">
    <property type="entry name" value="Type_1_exporter"/>
</dbReference>
<dbReference type="InterPro" id="IPR036640">
    <property type="entry name" value="ABC1_TM_sf"/>
</dbReference>
<dbReference type="Pfam" id="PF00664">
    <property type="entry name" value="ABC_membrane"/>
    <property type="match status" value="1"/>
</dbReference>
<evidence type="ECO:0000259" key="9">
    <source>
        <dbReference type="PROSITE" id="PS50929"/>
    </source>
</evidence>
<dbReference type="GO" id="GO:0016887">
    <property type="term" value="F:ATP hydrolysis activity"/>
    <property type="evidence" value="ECO:0007669"/>
    <property type="project" value="InterPro"/>
</dbReference>
<gene>
    <name evidence="10" type="ORF">GQN54_11680</name>
</gene>
<evidence type="ECO:0000256" key="7">
    <source>
        <dbReference type="SAM" id="Phobius"/>
    </source>
</evidence>
<dbReference type="PROSITE" id="PS00211">
    <property type="entry name" value="ABC_TRANSPORTER_1"/>
    <property type="match status" value="1"/>
</dbReference>
<keyword evidence="2 7" id="KW-0812">Transmembrane</keyword>
<protein>
    <submittedName>
        <fullName evidence="10">ATP-binding cassette domain-containing protein</fullName>
    </submittedName>
</protein>
<accession>A0A6N9NJB6</accession>
<dbReference type="PROSITE" id="PS50893">
    <property type="entry name" value="ABC_TRANSPORTER_2"/>
    <property type="match status" value="1"/>
</dbReference>
<dbReference type="InterPro" id="IPR003593">
    <property type="entry name" value="AAA+_ATPase"/>
</dbReference>
<dbReference type="GO" id="GO:0015421">
    <property type="term" value="F:ABC-type oligopeptide transporter activity"/>
    <property type="evidence" value="ECO:0007669"/>
    <property type="project" value="TreeGrafter"/>
</dbReference>
<keyword evidence="3" id="KW-0547">Nucleotide-binding</keyword>
<dbReference type="InterPro" id="IPR003439">
    <property type="entry name" value="ABC_transporter-like_ATP-bd"/>
</dbReference>
<keyword evidence="5 7" id="KW-1133">Transmembrane helix</keyword>
<dbReference type="CDD" id="cd18576">
    <property type="entry name" value="ABC_6TM_bac_exporter_ABCB8_10_like"/>
    <property type="match status" value="1"/>
</dbReference>
<evidence type="ECO:0000256" key="4">
    <source>
        <dbReference type="ARBA" id="ARBA00022840"/>
    </source>
</evidence>
<feature type="transmembrane region" description="Helical" evidence="7">
    <location>
        <begin position="159"/>
        <end position="176"/>
    </location>
</feature>
<evidence type="ECO:0000256" key="5">
    <source>
        <dbReference type="ARBA" id="ARBA00022989"/>
    </source>
</evidence>
<dbReference type="InterPro" id="IPR027417">
    <property type="entry name" value="P-loop_NTPase"/>
</dbReference>
<dbReference type="Proteomes" id="UP000470771">
    <property type="component" value="Unassembled WGS sequence"/>
</dbReference>
<organism evidence="10 11">
    <name type="scientific">Acidiluteibacter ferrifornacis</name>
    <dbReference type="NCBI Taxonomy" id="2692424"/>
    <lineage>
        <taxon>Bacteria</taxon>
        <taxon>Pseudomonadati</taxon>
        <taxon>Bacteroidota</taxon>
        <taxon>Flavobacteriia</taxon>
        <taxon>Flavobacteriales</taxon>
        <taxon>Cryomorphaceae</taxon>
        <taxon>Acidiluteibacter</taxon>
    </lineage>
</organism>
<feature type="transmembrane region" description="Helical" evidence="7">
    <location>
        <begin position="80"/>
        <end position="105"/>
    </location>
</feature>
<dbReference type="GO" id="GO:0005886">
    <property type="term" value="C:plasma membrane"/>
    <property type="evidence" value="ECO:0007669"/>
    <property type="project" value="UniProtKB-SubCell"/>
</dbReference>
<dbReference type="FunFam" id="3.40.50.300:FF:000218">
    <property type="entry name" value="Multidrug ABC transporter ATP-binding protein"/>
    <property type="match status" value="1"/>
</dbReference>
<dbReference type="SUPFAM" id="SSF90123">
    <property type="entry name" value="ABC transporter transmembrane region"/>
    <property type="match status" value="1"/>
</dbReference>
<dbReference type="InterPro" id="IPR011527">
    <property type="entry name" value="ABC1_TM_dom"/>
</dbReference>
<dbReference type="GO" id="GO:0005524">
    <property type="term" value="F:ATP binding"/>
    <property type="evidence" value="ECO:0007669"/>
    <property type="project" value="UniProtKB-KW"/>
</dbReference>
<dbReference type="InterPro" id="IPR017871">
    <property type="entry name" value="ABC_transporter-like_CS"/>
</dbReference>
<comment type="subcellular location">
    <subcellularLocation>
        <location evidence="1">Cell membrane</location>
        <topology evidence="1">Multi-pass membrane protein</topology>
    </subcellularLocation>
</comment>
<evidence type="ECO:0000256" key="3">
    <source>
        <dbReference type="ARBA" id="ARBA00022741"/>
    </source>
</evidence>
<evidence type="ECO:0000313" key="10">
    <source>
        <dbReference type="EMBL" id="NBG66776.1"/>
    </source>
</evidence>
<feature type="transmembrane region" description="Helical" evidence="7">
    <location>
        <begin position="263"/>
        <end position="285"/>
    </location>
</feature>